<accession>A0A915I3R9</accession>
<sequence>MLLEQLIQGYNCDHEERKSRQRPKEVSSNSWAPSPRHQSQPRDTYANHFDRSASPDRPRIVQLTGLSCDAHKSRTHNTKDCIWLKQQNAHGINRQDFNHQTHAPQTPQTILGSALTTSVANTIGDQA</sequence>
<organism evidence="2 3">
    <name type="scientific">Romanomermis culicivorax</name>
    <name type="common">Nematode worm</name>
    <dbReference type="NCBI Taxonomy" id="13658"/>
    <lineage>
        <taxon>Eukaryota</taxon>
        <taxon>Metazoa</taxon>
        <taxon>Ecdysozoa</taxon>
        <taxon>Nematoda</taxon>
        <taxon>Enoplea</taxon>
        <taxon>Dorylaimia</taxon>
        <taxon>Mermithida</taxon>
        <taxon>Mermithoidea</taxon>
        <taxon>Mermithidae</taxon>
        <taxon>Romanomermis</taxon>
    </lineage>
</organism>
<evidence type="ECO:0000313" key="3">
    <source>
        <dbReference type="WBParaSite" id="nRc.2.0.1.t08782-RA"/>
    </source>
</evidence>
<keyword evidence="2" id="KW-1185">Reference proteome</keyword>
<evidence type="ECO:0000256" key="1">
    <source>
        <dbReference type="SAM" id="MobiDB-lite"/>
    </source>
</evidence>
<name>A0A915I3R9_ROMCU</name>
<dbReference type="AlphaFoldDB" id="A0A915I3R9"/>
<dbReference type="WBParaSite" id="nRc.2.0.1.t08782-RA">
    <property type="protein sequence ID" value="nRc.2.0.1.t08782-RA"/>
    <property type="gene ID" value="nRc.2.0.1.g08782"/>
</dbReference>
<feature type="region of interest" description="Disordered" evidence="1">
    <location>
        <begin position="8"/>
        <end position="58"/>
    </location>
</feature>
<feature type="compositionally biased region" description="Polar residues" evidence="1">
    <location>
        <begin position="26"/>
        <end position="42"/>
    </location>
</feature>
<evidence type="ECO:0000313" key="2">
    <source>
        <dbReference type="Proteomes" id="UP000887565"/>
    </source>
</evidence>
<proteinExistence type="predicted"/>
<feature type="compositionally biased region" description="Basic and acidic residues" evidence="1">
    <location>
        <begin position="48"/>
        <end position="58"/>
    </location>
</feature>
<reference evidence="3" key="1">
    <citation type="submission" date="2022-11" db="UniProtKB">
        <authorList>
            <consortium name="WormBaseParasite"/>
        </authorList>
    </citation>
    <scope>IDENTIFICATION</scope>
</reference>
<dbReference type="Proteomes" id="UP000887565">
    <property type="component" value="Unplaced"/>
</dbReference>
<feature type="compositionally biased region" description="Basic and acidic residues" evidence="1">
    <location>
        <begin position="12"/>
        <end position="25"/>
    </location>
</feature>
<protein>
    <submittedName>
        <fullName evidence="3">Uncharacterized protein</fullName>
    </submittedName>
</protein>